<dbReference type="EMBL" id="UYWW01008748">
    <property type="protein sequence ID" value="VDM15982.1"/>
    <property type="molecule type" value="Genomic_DNA"/>
</dbReference>
<dbReference type="AlphaFoldDB" id="A0A3P7G090"/>
<protein>
    <submittedName>
        <fullName evidence="1">Uncharacterized protein</fullName>
    </submittedName>
</protein>
<dbReference type="InParanoid" id="A0A3P7G090"/>
<evidence type="ECO:0000313" key="1">
    <source>
        <dbReference type="EMBL" id="VDM15982.1"/>
    </source>
</evidence>
<keyword evidence="2" id="KW-1185">Reference proteome</keyword>
<organism evidence="1 2">
    <name type="scientific">Wuchereria bancrofti</name>
    <dbReference type="NCBI Taxonomy" id="6293"/>
    <lineage>
        <taxon>Eukaryota</taxon>
        <taxon>Metazoa</taxon>
        <taxon>Ecdysozoa</taxon>
        <taxon>Nematoda</taxon>
        <taxon>Chromadorea</taxon>
        <taxon>Rhabditida</taxon>
        <taxon>Spirurina</taxon>
        <taxon>Spiruromorpha</taxon>
        <taxon>Filarioidea</taxon>
        <taxon>Onchocercidae</taxon>
        <taxon>Wuchereria</taxon>
    </lineage>
</organism>
<gene>
    <name evidence="1" type="ORF">WBA_LOCUS9219</name>
</gene>
<reference evidence="1 2" key="1">
    <citation type="submission" date="2018-11" db="EMBL/GenBank/DDBJ databases">
        <authorList>
            <consortium name="Pathogen Informatics"/>
        </authorList>
    </citation>
    <scope>NUCLEOTIDE SEQUENCE [LARGE SCALE GENOMIC DNA]</scope>
</reference>
<sequence length="89" mass="10165">MYELRWCNNLCEQALVPYANGADSFSQRAGSEIGVVCGDSSGETPCPGMLAINFLLTTLENYWRIKIIFVNYTTKYDLVKFRKIFKILN</sequence>
<dbReference type="Proteomes" id="UP000270924">
    <property type="component" value="Unassembled WGS sequence"/>
</dbReference>
<proteinExistence type="predicted"/>
<name>A0A3P7G090_WUCBA</name>
<accession>A0A3P7G090</accession>
<evidence type="ECO:0000313" key="2">
    <source>
        <dbReference type="Proteomes" id="UP000270924"/>
    </source>
</evidence>